<comment type="catalytic activity">
    <reaction evidence="1">
        <text>ATP + protein L-histidine = ADP + protein N-phospho-L-histidine.</text>
        <dbReference type="EC" id="2.7.13.3"/>
    </reaction>
</comment>
<dbReference type="OrthoDB" id="8573961at2"/>
<dbReference type="InterPro" id="IPR036890">
    <property type="entry name" value="HATPase_C_sf"/>
</dbReference>
<keyword evidence="7" id="KW-0472">Membrane</keyword>
<dbReference type="PANTHER" id="PTHR43547">
    <property type="entry name" value="TWO-COMPONENT HISTIDINE KINASE"/>
    <property type="match status" value="1"/>
</dbReference>
<dbReference type="Gene3D" id="3.30.565.10">
    <property type="entry name" value="Histidine kinase-like ATPase, C-terminal domain"/>
    <property type="match status" value="1"/>
</dbReference>
<evidence type="ECO:0000259" key="9">
    <source>
        <dbReference type="PROSITE" id="PS50110"/>
    </source>
</evidence>
<feature type="transmembrane region" description="Helical" evidence="7">
    <location>
        <begin position="153"/>
        <end position="183"/>
    </location>
</feature>
<evidence type="ECO:0000256" key="7">
    <source>
        <dbReference type="SAM" id="Phobius"/>
    </source>
</evidence>
<feature type="compositionally biased region" description="Polar residues" evidence="6">
    <location>
        <begin position="845"/>
        <end position="857"/>
    </location>
</feature>
<feature type="transmembrane region" description="Helical" evidence="7">
    <location>
        <begin position="195"/>
        <end position="219"/>
    </location>
</feature>
<feature type="transmembrane region" description="Helical" evidence="7">
    <location>
        <begin position="47"/>
        <end position="69"/>
    </location>
</feature>
<gene>
    <name evidence="10" type="primary">luxN_2</name>
    <name evidence="10" type="ORF">VR7878_02977</name>
</gene>
<protein>
    <recommendedName>
        <fullName evidence="2">histidine kinase</fullName>
        <ecNumber evidence="2">2.7.13.3</ecNumber>
    </recommendedName>
</protein>
<dbReference type="Pfam" id="PF00512">
    <property type="entry name" value="HisKA"/>
    <property type="match status" value="1"/>
</dbReference>
<dbReference type="AlphaFoldDB" id="A0A1R4LPY8"/>
<evidence type="ECO:0000256" key="3">
    <source>
        <dbReference type="ARBA" id="ARBA00022553"/>
    </source>
</evidence>
<dbReference type="InterPro" id="IPR004358">
    <property type="entry name" value="Sig_transdc_His_kin-like_C"/>
</dbReference>
<evidence type="ECO:0000256" key="1">
    <source>
        <dbReference type="ARBA" id="ARBA00000085"/>
    </source>
</evidence>
<feature type="transmembrane region" description="Helical" evidence="7">
    <location>
        <begin position="12"/>
        <end position="35"/>
    </location>
</feature>
<dbReference type="SUPFAM" id="SSF55874">
    <property type="entry name" value="ATPase domain of HSP90 chaperone/DNA topoisomerase II/histidine kinase"/>
    <property type="match status" value="1"/>
</dbReference>
<dbReference type="EMBL" id="FULE01000042">
    <property type="protein sequence ID" value="SJN58676.1"/>
    <property type="molecule type" value="Genomic_DNA"/>
</dbReference>
<evidence type="ECO:0000256" key="4">
    <source>
        <dbReference type="ARBA" id="ARBA00022801"/>
    </source>
</evidence>
<keyword evidence="11" id="KW-1185">Reference proteome</keyword>
<dbReference type="Pfam" id="PF00072">
    <property type="entry name" value="Response_reg"/>
    <property type="match status" value="1"/>
</dbReference>
<dbReference type="Pfam" id="PF02518">
    <property type="entry name" value="HATPase_c"/>
    <property type="match status" value="1"/>
</dbReference>
<dbReference type="SMART" id="SM00448">
    <property type="entry name" value="REC"/>
    <property type="match status" value="1"/>
</dbReference>
<keyword evidence="3 5" id="KW-0597">Phosphoprotein</keyword>
<dbReference type="Gene3D" id="3.40.50.2300">
    <property type="match status" value="1"/>
</dbReference>
<organism evidence="10 11">
    <name type="scientific">Vibrio ruber (strain DSM 16370 / JCM 11486 / BCRC 17186 / CECT 7878 / LMG 23124 / VR1)</name>
    <dbReference type="NCBI Taxonomy" id="1123498"/>
    <lineage>
        <taxon>Bacteria</taxon>
        <taxon>Pseudomonadati</taxon>
        <taxon>Pseudomonadota</taxon>
        <taxon>Gammaproteobacteria</taxon>
        <taxon>Vibrionales</taxon>
        <taxon>Vibrionaceae</taxon>
        <taxon>Vibrio</taxon>
    </lineage>
</organism>
<keyword evidence="10" id="KW-0418">Kinase</keyword>
<dbReference type="InterPro" id="IPR036097">
    <property type="entry name" value="HisK_dim/P_sf"/>
</dbReference>
<dbReference type="GO" id="GO:0000155">
    <property type="term" value="F:phosphorelay sensor kinase activity"/>
    <property type="evidence" value="ECO:0007669"/>
    <property type="project" value="InterPro"/>
</dbReference>
<dbReference type="PROSITE" id="PS50109">
    <property type="entry name" value="HIS_KIN"/>
    <property type="match status" value="1"/>
</dbReference>
<evidence type="ECO:0000256" key="6">
    <source>
        <dbReference type="SAM" id="MobiDB-lite"/>
    </source>
</evidence>
<feature type="domain" description="Histidine kinase" evidence="8">
    <location>
        <begin position="467"/>
        <end position="682"/>
    </location>
</feature>
<dbReference type="SUPFAM" id="SSF52172">
    <property type="entry name" value="CheY-like"/>
    <property type="match status" value="1"/>
</dbReference>
<dbReference type="CDD" id="cd00082">
    <property type="entry name" value="HisKA"/>
    <property type="match status" value="1"/>
</dbReference>
<dbReference type="GO" id="GO:0016787">
    <property type="term" value="F:hydrolase activity"/>
    <property type="evidence" value="ECO:0007669"/>
    <property type="project" value="UniProtKB-KW"/>
</dbReference>
<feature type="modified residue" description="4-aspartylphosphate" evidence="5">
    <location>
        <position position="766"/>
    </location>
</feature>
<evidence type="ECO:0000313" key="11">
    <source>
        <dbReference type="Proteomes" id="UP000188276"/>
    </source>
</evidence>
<feature type="region of interest" description="Disordered" evidence="6">
    <location>
        <begin position="845"/>
        <end position="874"/>
    </location>
</feature>
<dbReference type="InterPro" id="IPR003661">
    <property type="entry name" value="HisK_dim/P_dom"/>
</dbReference>
<feature type="domain" description="Response regulatory" evidence="9">
    <location>
        <begin position="717"/>
        <end position="830"/>
    </location>
</feature>
<feature type="transmembrane region" description="Helical" evidence="7">
    <location>
        <begin position="81"/>
        <end position="104"/>
    </location>
</feature>
<dbReference type="SMART" id="SM00387">
    <property type="entry name" value="HATPase_c"/>
    <property type="match status" value="1"/>
</dbReference>
<evidence type="ECO:0000259" key="8">
    <source>
        <dbReference type="PROSITE" id="PS50109"/>
    </source>
</evidence>
<dbReference type="InterPro" id="IPR011006">
    <property type="entry name" value="CheY-like_superfamily"/>
</dbReference>
<keyword evidence="7" id="KW-1133">Transmembrane helix</keyword>
<feature type="transmembrane region" description="Helical" evidence="7">
    <location>
        <begin position="225"/>
        <end position="246"/>
    </location>
</feature>
<dbReference type="PROSITE" id="PS50110">
    <property type="entry name" value="RESPONSE_REGULATORY"/>
    <property type="match status" value="1"/>
</dbReference>
<keyword evidence="7" id="KW-0812">Transmembrane</keyword>
<dbReference type="STRING" id="1123498.VR7878_02977"/>
<keyword evidence="10" id="KW-0808">Transferase</keyword>
<accession>A0A1R4LPY8</accession>
<dbReference type="EC" id="2.7.13.3" evidence="2"/>
<evidence type="ECO:0000256" key="5">
    <source>
        <dbReference type="PROSITE-ProRule" id="PRU00169"/>
    </source>
</evidence>
<evidence type="ECO:0000313" key="10">
    <source>
        <dbReference type="EMBL" id="SJN58676.1"/>
    </source>
</evidence>
<proteinExistence type="predicted"/>
<dbReference type="InterPro" id="IPR005467">
    <property type="entry name" value="His_kinase_dom"/>
</dbReference>
<dbReference type="SUPFAM" id="SSF47384">
    <property type="entry name" value="Homodimeric domain of signal transducing histidine kinase"/>
    <property type="match status" value="1"/>
</dbReference>
<reference evidence="11" key="1">
    <citation type="submission" date="2017-02" db="EMBL/GenBank/DDBJ databases">
        <authorList>
            <person name="Rodrigo-Torres L."/>
            <person name="Arahal R.D."/>
            <person name="Lucena T."/>
        </authorList>
    </citation>
    <scope>NUCLEOTIDE SEQUENCE [LARGE SCALE GENOMIC DNA]</scope>
    <source>
        <strain evidence="11">CECT 7878</strain>
    </source>
</reference>
<feature type="transmembrane region" description="Helical" evidence="7">
    <location>
        <begin position="253"/>
        <end position="274"/>
    </location>
</feature>
<sequence>MNNFILIIGELFYTKSLLLLFIASLVLVWLIYFFIKLNKQGVSPFKTIYSSYIFYSIFIMLWIISNSYFHSGLLTAYSPQYAIIIAKAANVFSYMAFASAFHFSCGITSKKPNNNLNYWQCLILITFTIFALYTNLYSNYTIVSIDIYAPSQFIIHFGKLTSLFFLSVIILTCITLLNLIQLIKGDDKLKKLKSIYMIIGIITFMLSTAIIHTFVTYIFNDFSLTWLPPALSVTELLFMGYAVLYHRFYSWRYLVYTTLCMIMTAVIYITPIFVLQSWLVESKNHIFIISFWCLLCGLTWRNVWQFFSQYAGLWIYGDRKPPVERILSLVDDFQISSQQAITKLERLLNLKQSILVSDINSNSIYINYFQKNYSVLLIEEVEQYINNNHNKRLRQIRDLMSKNESAMILPIYDHHNTLSQLLISPKKNDGSLYSNEEINAIQLLLKKAQIYIHYETKIHQSQAMAKSIAHEMRNPLSQIQFHLEKLDDIIINSQLPQNLRDEIQKGKNAVQHGSQLIDIILHEVNQSIISQDRMEIFSIKNQITQIINRFAYSSSLFKNRIIIKPSCDFNICVNNTLFDFIIFNLLRNAIYYFDNYSDSNIEISLEAGYEYNKLIFIDYGPGIEPQIVHRIFDEFFTYQKKGGSGLGLSYCKRAMKLFGGDIQCHSVYGEYTRFTLTFPHVKQEEQLTQPKIDVAESPSPERLKSTHPVPASQKQKIALVTDDNSTQRALAKLYLESLQFTVYEAENGAEAVEMVRHHAIDIVFMDVQMPVMDGLKACTIIKETHPMLPVIALSGESGDDEVAQIKRIMDGWLIKPTTKQLLQQTILKWLAVDTLQAIEPIKISKPQTDTTDSLSPTHQDKESVISHKTVLSES</sequence>
<feature type="region of interest" description="Disordered" evidence="6">
    <location>
        <begin position="689"/>
        <end position="708"/>
    </location>
</feature>
<dbReference type="PANTHER" id="PTHR43547:SF2">
    <property type="entry name" value="HYBRID SIGNAL TRANSDUCTION HISTIDINE KINASE C"/>
    <property type="match status" value="1"/>
</dbReference>
<evidence type="ECO:0000256" key="2">
    <source>
        <dbReference type="ARBA" id="ARBA00012438"/>
    </source>
</evidence>
<dbReference type="InterPro" id="IPR001789">
    <property type="entry name" value="Sig_transdc_resp-reg_receiver"/>
</dbReference>
<dbReference type="InterPro" id="IPR003594">
    <property type="entry name" value="HATPase_dom"/>
</dbReference>
<dbReference type="Proteomes" id="UP000188276">
    <property type="component" value="Unassembled WGS sequence"/>
</dbReference>
<name>A0A1R4LPY8_VIBR1</name>
<keyword evidence="4" id="KW-0378">Hydrolase</keyword>
<dbReference type="CDD" id="cd17546">
    <property type="entry name" value="REC_hyHK_CKI1_RcsC-like"/>
    <property type="match status" value="1"/>
</dbReference>
<dbReference type="RefSeq" id="WP_077336892.1">
    <property type="nucleotide sequence ID" value="NZ_FULE01000042.1"/>
</dbReference>
<dbReference type="PRINTS" id="PR00344">
    <property type="entry name" value="BCTRLSENSOR"/>
</dbReference>